<evidence type="ECO:0000256" key="4">
    <source>
        <dbReference type="SAM" id="Coils"/>
    </source>
</evidence>
<dbReference type="SMART" id="SM00304">
    <property type="entry name" value="HAMP"/>
    <property type="match status" value="1"/>
</dbReference>
<dbReference type="InterPro" id="IPR004089">
    <property type="entry name" value="MCPsignal_dom"/>
</dbReference>
<comment type="caution">
    <text evidence="8">The sequence shown here is derived from an EMBL/GenBank/DDBJ whole genome shotgun (WGS) entry which is preliminary data.</text>
</comment>
<evidence type="ECO:0000313" key="9">
    <source>
        <dbReference type="Proteomes" id="UP000233293"/>
    </source>
</evidence>
<dbReference type="PANTHER" id="PTHR32089:SF112">
    <property type="entry name" value="LYSOZYME-LIKE PROTEIN-RELATED"/>
    <property type="match status" value="1"/>
</dbReference>
<evidence type="ECO:0000256" key="3">
    <source>
        <dbReference type="PROSITE-ProRule" id="PRU00284"/>
    </source>
</evidence>
<feature type="domain" description="HAMP" evidence="7">
    <location>
        <begin position="388"/>
        <end position="440"/>
    </location>
</feature>
<dbReference type="Pfam" id="PF22673">
    <property type="entry name" value="MCP-like_PDC_1"/>
    <property type="match status" value="1"/>
</dbReference>
<name>A0A2N3Q195_9PROT</name>
<keyword evidence="9" id="KW-1185">Reference proteome</keyword>
<keyword evidence="5" id="KW-0472">Membrane</keyword>
<dbReference type="RefSeq" id="WP_101248647.1">
    <property type="nucleotide sequence ID" value="NZ_PIUM01000001.1"/>
</dbReference>
<evidence type="ECO:0000313" key="8">
    <source>
        <dbReference type="EMBL" id="PKU26417.1"/>
    </source>
</evidence>
<comment type="similarity">
    <text evidence="2">Belongs to the methyl-accepting chemotaxis (MCP) protein family.</text>
</comment>
<dbReference type="SMART" id="SM00283">
    <property type="entry name" value="MA"/>
    <property type="match status" value="1"/>
</dbReference>
<organism evidence="8 9">
    <name type="scientific">Telmatospirillum siberiense</name>
    <dbReference type="NCBI Taxonomy" id="382514"/>
    <lineage>
        <taxon>Bacteria</taxon>
        <taxon>Pseudomonadati</taxon>
        <taxon>Pseudomonadota</taxon>
        <taxon>Alphaproteobacteria</taxon>
        <taxon>Rhodospirillales</taxon>
        <taxon>Rhodospirillaceae</taxon>
        <taxon>Telmatospirillum</taxon>
    </lineage>
</organism>
<dbReference type="Proteomes" id="UP000233293">
    <property type="component" value="Unassembled WGS sequence"/>
</dbReference>
<dbReference type="GO" id="GO:0007165">
    <property type="term" value="P:signal transduction"/>
    <property type="evidence" value="ECO:0007669"/>
    <property type="project" value="UniProtKB-KW"/>
</dbReference>
<evidence type="ECO:0000256" key="1">
    <source>
        <dbReference type="ARBA" id="ARBA00023224"/>
    </source>
</evidence>
<proteinExistence type="inferred from homology"/>
<evidence type="ECO:0000256" key="2">
    <source>
        <dbReference type="ARBA" id="ARBA00029447"/>
    </source>
</evidence>
<evidence type="ECO:0000256" key="5">
    <source>
        <dbReference type="SAM" id="Phobius"/>
    </source>
</evidence>
<feature type="domain" description="Methyl-accepting transducer" evidence="6">
    <location>
        <begin position="471"/>
        <end position="700"/>
    </location>
</feature>
<feature type="transmembrane region" description="Helical" evidence="5">
    <location>
        <begin position="366"/>
        <end position="387"/>
    </location>
</feature>
<dbReference type="Gene3D" id="1.10.287.950">
    <property type="entry name" value="Methyl-accepting chemotaxis protein"/>
    <property type="match status" value="1"/>
</dbReference>
<evidence type="ECO:0000259" key="7">
    <source>
        <dbReference type="PROSITE" id="PS50885"/>
    </source>
</evidence>
<dbReference type="OrthoDB" id="9814362at2"/>
<dbReference type="PROSITE" id="PS50885">
    <property type="entry name" value="HAMP"/>
    <property type="match status" value="1"/>
</dbReference>
<sequence>MNFVSFSNIRSIQMKIALVSGFCLVGTIAVLIGYGLFSSKSSHDYVAAETSALADDLSKKALLNRAGQEAATVKAELDLAFDAARNMAHAFAILADEKNGTPTAQRRSQLNAVLKNVLEHNPGFNGTYSAWEPNALDGDDAEFKDHRDLGSDGTGRFLPYWTRSSNGTIAIQPLVEYDSKEKHPNGLVKGAWFINPQTSGKENILGPLPYIVQGKSVFLATMSVPVVVNGKFRGVAGADYNLDFVQKVAVQVNNTLFDGRSKDRGKVAILNDTGLIVANSANADVIGKTAAEADPRWAESQAIVRAGKAVIQDDPKSPFIDTYSPIRLGSTDTPWAVVISVPRDVVMEPVRKLDGALSAQSASSTAWQIGVALVVAAAAISLIIVAARGIAAPIRRCSDFANGIANQDFNQNLELRQVDEVGLLADALRKMQDDLKRSITQRAEAQAQAEAERRRVMHEMANTFESSVGGVVSGVTSAATELQTTAQAMSANAEQTNQQATNVATASEQASASVQTVASAAEELSSSISEIGRQVEQSSRVSLSASEEANRTNQTVQGLADSSARIGEVVKLINDIASQTNLLALNATIEAARAGDAGKGFAVVANEVKSLANQTAKATEEIGAQINAVQTGTGEVVSAIAGIVNRIEEIKQISTAIASAVEEQSAATAEIARNIQQAATGTQEVSSNIGGVTQASAETGSAAGQVLDSARTLSKEAKDLRDVVSRFLETVRSA</sequence>
<dbReference type="PANTHER" id="PTHR32089">
    <property type="entry name" value="METHYL-ACCEPTING CHEMOTAXIS PROTEIN MCPB"/>
    <property type="match status" value="1"/>
</dbReference>
<dbReference type="EMBL" id="PIUM01000001">
    <property type="protein sequence ID" value="PKU26417.1"/>
    <property type="molecule type" value="Genomic_DNA"/>
</dbReference>
<evidence type="ECO:0000259" key="6">
    <source>
        <dbReference type="PROSITE" id="PS50111"/>
    </source>
</evidence>
<dbReference type="Gene3D" id="3.30.450.20">
    <property type="entry name" value="PAS domain"/>
    <property type="match status" value="1"/>
</dbReference>
<dbReference type="InterPro" id="IPR003660">
    <property type="entry name" value="HAMP_dom"/>
</dbReference>
<gene>
    <name evidence="8" type="ORF">CWS72_00765</name>
</gene>
<protein>
    <submittedName>
        <fullName evidence="8">Methyl-accepting chemotaxis protein</fullName>
    </submittedName>
</protein>
<accession>A0A2N3Q195</accession>
<keyword evidence="1 3" id="KW-0807">Transducer</keyword>
<keyword evidence="4" id="KW-0175">Coiled coil</keyword>
<dbReference type="PROSITE" id="PS50111">
    <property type="entry name" value="CHEMOTAXIS_TRANSDUC_2"/>
    <property type="match status" value="1"/>
</dbReference>
<feature type="coiled-coil region" evidence="4">
    <location>
        <begin position="428"/>
        <end position="455"/>
    </location>
</feature>
<dbReference type="SUPFAM" id="SSF58104">
    <property type="entry name" value="Methyl-accepting chemotaxis protein (MCP) signaling domain"/>
    <property type="match status" value="1"/>
</dbReference>
<dbReference type="GO" id="GO:0016020">
    <property type="term" value="C:membrane"/>
    <property type="evidence" value="ECO:0007669"/>
    <property type="project" value="InterPro"/>
</dbReference>
<reference evidence="9" key="1">
    <citation type="submission" date="2017-12" db="EMBL/GenBank/DDBJ databases">
        <title>Draft genome sequence of Telmatospirillum siberiense 26-4b1T, an acidotolerant peatland alphaproteobacterium potentially involved in sulfur cycling.</title>
        <authorList>
            <person name="Hausmann B."/>
            <person name="Pjevac P."/>
            <person name="Schreck K."/>
            <person name="Herbold C.W."/>
            <person name="Daims H."/>
            <person name="Wagner M."/>
            <person name="Pester M."/>
            <person name="Loy A."/>
        </authorList>
    </citation>
    <scope>NUCLEOTIDE SEQUENCE [LARGE SCALE GENOMIC DNA]</scope>
    <source>
        <strain evidence="9">26-4b1</strain>
    </source>
</reference>
<dbReference type="Pfam" id="PF00015">
    <property type="entry name" value="MCPsignal"/>
    <property type="match status" value="1"/>
</dbReference>
<dbReference type="AlphaFoldDB" id="A0A2N3Q195"/>
<keyword evidence="5" id="KW-0812">Transmembrane</keyword>
<dbReference type="Gene3D" id="6.10.340.10">
    <property type="match status" value="1"/>
</dbReference>
<dbReference type="CDD" id="cd06225">
    <property type="entry name" value="HAMP"/>
    <property type="match status" value="1"/>
</dbReference>
<dbReference type="Pfam" id="PF00672">
    <property type="entry name" value="HAMP"/>
    <property type="match status" value="1"/>
</dbReference>
<keyword evidence="5" id="KW-1133">Transmembrane helix</keyword>
<feature type="transmembrane region" description="Helical" evidence="5">
    <location>
        <begin position="16"/>
        <end position="37"/>
    </location>
</feature>
<dbReference type="CDD" id="cd11386">
    <property type="entry name" value="MCP_signal"/>
    <property type="match status" value="1"/>
</dbReference>
<dbReference type="CDD" id="cd12913">
    <property type="entry name" value="PDC1_MCP_like"/>
    <property type="match status" value="1"/>
</dbReference>
<dbReference type="CDD" id="cd18774">
    <property type="entry name" value="PDC2_HK_sensor"/>
    <property type="match status" value="1"/>
</dbReference>